<organism evidence="2 3">
    <name type="scientific">Lutibacter oricola</name>
    <dbReference type="NCBI Taxonomy" id="762486"/>
    <lineage>
        <taxon>Bacteria</taxon>
        <taxon>Pseudomonadati</taxon>
        <taxon>Bacteroidota</taxon>
        <taxon>Flavobacteriia</taxon>
        <taxon>Flavobacteriales</taxon>
        <taxon>Flavobacteriaceae</taxon>
        <taxon>Lutibacter</taxon>
    </lineage>
</organism>
<dbReference type="Proteomes" id="UP000199595">
    <property type="component" value="Unassembled WGS sequence"/>
</dbReference>
<keyword evidence="3" id="KW-1185">Reference proteome</keyword>
<proteinExistence type="predicted"/>
<reference evidence="2 3" key="1">
    <citation type="submission" date="2016-10" db="EMBL/GenBank/DDBJ databases">
        <authorList>
            <person name="de Groot N.N."/>
        </authorList>
    </citation>
    <scope>NUCLEOTIDE SEQUENCE [LARGE SCALE GENOMIC DNA]</scope>
    <source>
        <strain evidence="2 3">DSM 24956</strain>
    </source>
</reference>
<protein>
    <recommendedName>
        <fullName evidence="4">LTXXQ motif family protein</fullName>
    </recommendedName>
</protein>
<evidence type="ECO:0000313" key="3">
    <source>
        <dbReference type="Proteomes" id="UP000199595"/>
    </source>
</evidence>
<dbReference type="AlphaFoldDB" id="A0A1H2XIJ0"/>
<accession>A0A1H2XIJ0</accession>
<dbReference type="EMBL" id="FNNJ01000002">
    <property type="protein sequence ID" value="SDW92662.1"/>
    <property type="molecule type" value="Genomic_DNA"/>
</dbReference>
<dbReference type="RefSeq" id="WP_090121622.1">
    <property type="nucleotide sequence ID" value="NZ_FNNJ01000002.1"/>
</dbReference>
<sequence>MKKIKLITVLFVGLIVGIATVKAQKKDNIEPVAIENLSTEQQKLMLKQKQLIKQNRETFKASLTSKQLSILENTTLSKKEKQNALMVSLSKQQQLMLKTQRENIKVVKDKLRNSITTEQRQQIRARLRVDNNFQNNKELRERMKERRKERIKDIKKGNGTGSGGGKGTGSN</sequence>
<feature type="compositionally biased region" description="Gly residues" evidence="1">
    <location>
        <begin position="158"/>
        <end position="171"/>
    </location>
</feature>
<feature type="compositionally biased region" description="Basic and acidic residues" evidence="1">
    <location>
        <begin position="137"/>
        <end position="156"/>
    </location>
</feature>
<dbReference type="OrthoDB" id="1441462at2"/>
<dbReference type="STRING" id="762486.SAMN05444411_102480"/>
<gene>
    <name evidence="2" type="ORF">SAMN05444411_102480</name>
</gene>
<evidence type="ECO:0000256" key="1">
    <source>
        <dbReference type="SAM" id="MobiDB-lite"/>
    </source>
</evidence>
<evidence type="ECO:0008006" key="4">
    <source>
        <dbReference type="Google" id="ProtNLM"/>
    </source>
</evidence>
<feature type="region of interest" description="Disordered" evidence="1">
    <location>
        <begin position="134"/>
        <end position="171"/>
    </location>
</feature>
<evidence type="ECO:0000313" key="2">
    <source>
        <dbReference type="EMBL" id="SDW92662.1"/>
    </source>
</evidence>
<name>A0A1H2XIJ0_9FLAO</name>